<dbReference type="SUPFAM" id="SSF55729">
    <property type="entry name" value="Acyl-CoA N-acyltransferases (Nat)"/>
    <property type="match status" value="1"/>
</dbReference>
<keyword evidence="2" id="KW-0012">Acyltransferase</keyword>
<feature type="domain" description="N-acetyltransferase" evidence="3">
    <location>
        <begin position="6"/>
        <end position="151"/>
    </location>
</feature>
<proteinExistence type="predicted"/>
<dbReference type="CDD" id="cd04301">
    <property type="entry name" value="NAT_SF"/>
    <property type="match status" value="1"/>
</dbReference>
<dbReference type="EMBL" id="CP106738">
    <property type="protein sequence ID" value="UXX85194.1"/>
    <property type="molecule type" value="Genomic_DNA"/>
</dbReference>
<evidence type="ECO:0000313" key="4">
    <source>
        <dbReference type="EMBL" id="UXX85194.1"/>
    </source>
</evidence>
<gene>
    <name evidence="4" type="ORF">N7U68_16490</name>
</gene>
<dbReference type="Proteomes" id="UP001064087">
    <property type="component" value="Chromosome"/>
</dbReference>
<evidence type="ECO:0000313" key="5">
    <source>
        <dbReference type="Proteomes" id="UP001064087"/>
    </source>
</evidence>
<evidence type="ECO:0000256" key="1">
    <source>
        <dbReference type="ARBA" id="ARBA00022679"/>
    </source>
</evidence>
<accession>A0ABY6DH55</accession>
<evidence type="ECO:0000256" key="2">
    <source>
        <dbReference type="ARBA" id="ARBA00023315"/>
    </source>
</evidence>
<organism evidence="4 5">
    <name type="scientific">Roseovarius pelagicus</name>
    <dbReference type="NCBI Taxonomy" id="2980108"/>
    <lineage>
        <taxon>Bacteria</taxon>
        <taxon>Pseudomonadati</taxon>
        <taxon>Pseudomonadota</taxon>
        <taxon>Alphaproteobacteria</taxon>
        <taxon>Rhodobacterales</taxon>
        <taxon>Roseobacteraceae</taxon>
        <taxon>Roseovarius</taxon>
    </lineage>
</organism>
<dbReference type="InterPro" id="IPR050832">
    <property type="entry name" value="Bact_Acetyltransf"/>
</dbReference>
<dbReference type="PROSITE" id="PS51186">
    <property type="entry name" value="GNAT"/>
    <property type="match status" value="1"/>
</dbReference>
<name>A0ABY6DH55_9RHOB</name>
<reference evidence="4" key="1">
    <citation type="submission" date="2022-10" db="EMBL/GenBank/DDBJ databases">
        <title>Roseovarius pelagicus sp. nov., isolated from Arctic seawater.</title>
        <authorList>
            <person name="Hong Y.W."/>
            <person name="Hwang C.Y."/>
        </authorList>
    </citation>
    <scope>NUCLEOTIDE SEQUENCE</scope>
    <source>
        <strain evidence="4">HL-MP18</strain>
    </source>
</reference>
<evidence type="ECO:0000259" key="3">
    <source>
        <dbReference type="PROSITE" id="PS51186"/>
    </source>
</evidence>
<keyword evidence="1" id="KW-0808">Transferase</keyword>
<dbReference type="Gene3D" id="3.40.630.30">
    <property type="match status" value="1"/>
</dbReference>
<sequence length="151" mass="17315">MVTADILIRPLSEDDHADWHRLWTAYLEFYETKLPEDVFQTAFSRLLSGQPGEYQGLIAELDGRPVGLAHFLFHRILWSVEDTCYLMDLYADPAIRGKGVGRALIEAVHATARSAGIPGIYWQTQEFNYKGRMLYDKVAEKTPFIVYEKNS</sequence>
<protein>
    <submittedName>
        <fullName evidence="4">GNAT family N-acetyltransferase</fullName>
    </submittedName>
</protein>
<dbReference type="InterPro" id="IPR000182">
    <property type="entry name" value="GNAT_dom"/>
</dbReference>
<dbReference type="PANTHER" id="PTHR43877:SF1">
    <property type="entry name" value="ACETYLTRANSFERASE"/>
    <property type="match status" value="1"/>
</dbReference>
<dbReference type="InterPro" id="IPR016181">
    <property type="entry name" value="Acyl_CoA_acyltransferase"/>
</dbReference>
<keyword evidence="5" id="KW-1185">Reference proteome</keyword>
<dbReference type="PANTHER" id="PTHR43877">
    <property type="entry name" value="AMINOALKYLPHOSPHONATE N-ACETYLTRANSFERASE-RELATED-RELATED"/>
    <property type="match status" value="1"/>
</dbReference>
<dbReference type="Pfam" id="PF00583">
    <property type="entry name" value="Acetyltransf_1"/>
    <property type="match status" value="1"/>
</dbReference>